<organism evidence="2 3">
    <name type="scientific">Thiomonas arsenitoxydans (strain DSM 22701 / CIP 110005 / 3As)</name>
    <dbReference type="NCBI Taxonomy" id="426114"/>
    <lineage>
        <taxon>Bacteria</taxon>
        <taxon>Pseudomonadati</taxon>
        <taxon>Pseudomonadota</taxon>
        <taxon>Betaproteobacteria</taxon>
        <taxon>Burkholderiales</taxon>
        <taxon>Thiomonas</taxon>
    </lineage>
</organism>
<dbReference type="Pfam" id="PF08241">
    <property type="entry name" value="Methyltransf_11"/>
    <property type="match status" value="1"/>
</dbReference>
<gene>
    <name evidence="2" type="ORF">J0I24_10515</name>
</gene>
<dbReference type="AlphaFoldDB" id="A0A8I1SUK7"/>
<accession>A0A8I1SUK7</accession>
<feature type="domain" description="Methyltransferase type 11" evidence="1">
    <location>
        <begin position="115"/>
        <end position="170"/>
    </location>
</feature>
<keyword evidence="2" id="KW-0489">Methyltransferase</keyword>
<dbReference type="Proteomes" id="UP000664800">
    <property type="component" value="Unassembled WGS sequence"/>
</dbReference>
<dbReference type="SUPFAM" id="SSF53335">
    <property type="entry name" value="S-adenosyl-L-methionine-dependent methyltransferases"/>
    <property type="match status" value="1"/>
</dbReference>
<dbReference type="GO" id="GO:0008757">
    <property type="term" value="F:S-adenosylmethionine-dependent methyltransferase activity"/>
    <property type="evidence" value="ECO:0007669"/>
    <property type="project" value="InterPro"/>
</dbReference>
<evidence type="ECO:0000313" key="2">
    <source>
        <dbReference type="EMBL" id="MBN8744725.1"/>
    </source>
</evidence>
<dbReference type="GO" id="GO:0032259">
    <property type="term" value="P:methylation"/>
    <property type="evidence" value="ECO:0007669"/>
    <property type="project" value="UniProtKB-KW"/>
</dbReference>
<dbReference type="CDD" id="cd02440">
    <property type="entry name" value="AdoMet_MTases"/>
    <property type="match status" value="1"/>
</dbReference>
<dbReference type="InterPro" id="IPR029063">
    <property type="entry name" value="SAM-dependent_MTases_sf"/>
</dbReference>
<reference evidence="2" key="1">
    <citation type="submission" date="2021-02" db="EMBL/GenBank/DDBJ databases">
        <title>Thiocyanate and organic carbon inputs drive convergent selection for specific autotrophic Afipia and Thiobacillus strains within complex microbiomes.</title>
        <authorList>
            <person name="Huddy R.J."/>
            <person name="Sachdeva R."/>
            <person name="Kadzinga F."/>
            <person name="Kantor R.S."/>
            <person name="Harrison S.T.L."/>
            <person name="Banfield J.F."/>
        </authorList>
    </citation>
    <scope>NUCLEOTIDE SEQUENCE</scope>
    <source>
        <strain evidence="2">SCN18_13_7_16_R3_B_64_19</strain>
    </source>
</reference>
<sequence>MSLQHWLQTPPGRYALAWEQSQIDRVVTDIFGYHALQLGNPALQGLAHNRMPHRWLALDGAESAQPDLPGVRPACLLPEHYGGEPVYAEPGLVDAVGVAAENAQLPPEPQPADAHAIHTEHLQCDFTALPFPAQSLDLVVLPHTLEWVDDPHACLREVDRVLVPGGQIVISGFNTWSLWGMRQLVGRVGGGWYLPQHGEFLAPRRVRDWLRLLSFEVTQGRFGCYRPALCSPLWLHRWRFMDQAGDRWWPVFGAVYFLAAIKRVPAMRLVGKVEMRTQRRAVALRPIAQRRAKTKI</sequence>
<name>A0A8I1SUK7_THIA3</name>
<protein>
    <submittedName>
        <fullName evidence="2">Methyltransferase domain-containing protein</fullName>
    </submittedName>
</protein>
<evidence type="ECO:0000313" key="3">
    <source>
        <dbReference type="Proteomes" id="UP000664800"/>
    </source>
</evidence>
<evidence type="ECO:0000259" key="1">
    <source>
        <dbReference type="Pfam" id="PF08241"/>
    </source>
</evidence>
<comment type="caution">
    <text evidence="2">The sequence shown here is derived from an EMBL/GenBank/DDBJ whole genome shotgun (WGS) entry which is preliminary data.</text>
</comment>
<proteinExistence type="predicted"/>
<dbReference type="EMBL" id="JAFKMR010000020">
    <property type="protein sequence ID" value="MBN8744725.1"/>
    <property type="molecule type" value="Genomic_DNA"/>
</dbReference>
<keyword evidence="2" id="KW-0808">Transferase</keyword>
<dbReference type="Gene3D" id="3.40.50.150">
    <property type="entry name" value="Vaccinia Virus protein VP39"/>
    <property type="match status" value="1"/>
</dbReference>
<dbReference type="InterPro" id="IPR013216">
    <property type="entry name" value="Methyltransf_11"/>
</dbReference>
<dbReference type="RefSeq" id="WP_276730805.1">
    <property type="nucleotide sequence ID" value="NZ_JAFKMR010000020.1"/>
</dbReference>